<name>A0A2M3ZUI6_9DIPT</name>
<feature type="signal peptide" evidence="1">
    <location>
        <begin position="1"/>
        <end position="21"/>
    </location>
</feature>
<accession>A0A2M3ZUI6</accession>
<reference evidence="2" key="1">
    <citation type="submission" date="2018-01" db="EMBL/GenBank/DDBJ databases">
        <title>An insight into the sialome of Amazonian anophelines.</title>
        <authorList>
            <person name="Ribeiro J.M."/>
            <person name="Scarpassa V."/>
            <person name="Calvo E."/>
        </authorList>
    </citation>
    <scope>NUCLEOTIDE SEQUENCE</scope>
    <source>
        <tissue evidence="2">Salivary glands</tissue>
    </source>
</reference>
<evidence type="ECO:0000256" key="1">
    <source>
        <dbReference type="SAM" id="SignalP"/>
    </source>
</evidence>
<dbReference type="EMBL" id="GGFM01011428">
    <property type="protein sequence ID" value="MBW32179.1"/>
    <property type="molecule type" value="Transcribed_RNA"/>
</dbReference>
<proteinExistence type="predicted"/>
<keyword evidence="1" id="KW-0732">Signal</keyword>
<evidence type="ECO:0000313" key="2">
    <source>
        <dbReference type="EMBL" id="MBW32179.1"/>
    </source>
</evidence>
<dbReference type="AlphaFoldDB" id="A0A2M3ZUI6"/>
<protein>
    <submittedName>
        <fullName evidence="2">Putative secreted peptide</fullName>
    </submittedName>
</protein>
<sequence length="76" mass="8589">MHVCHSRLLCCVVVLFDALLADVSVFCSVLRVACFCVAVSGFYTPSSDAGSSAASRACVARWQQHVCMWEGWWWWW</sequence>
<feature type="chain" id="PRO_5014979752" evidence="1">
    <location>
        <begin position="22"/>
        <end position="76"/>
    </location>
</feature>
<organism evidence="2">
    <name type="scientific">Anopheles braziliensis</name>
    <dbReference type="NCBI Taxonomy" id="58242"/>
    <lineage>
        <taxon>Eukaryota</taxon>
        <taxon>Metazoa</taxon>
        <taxon>Ecdysozoa</taxon>
        <taxon>Arthropoda</taxon>
        <taxon>Hexapoda</taxon>
        <taxon>Insecta</taxon>
        <taxon>Pterygota</taxon>
        <taxon>Neoptera</taxon>
        <taxon>Endopterygota</taxon>
        <taxon>Diptera</taxon>
        <taxon>Nematocera</taxon>
        <taxon>Culicoidea</taxon>
        <taxon>Culicidae</taxon>
        <taxon>Anophelinae</taxon>
        <taxon>Anopheles</taxon>
    </lineage>
</organism>